<name>A0ABN7VWF4_GIGMA</name>
<evidence type="ECO:0000256" key="4">
    <source>
        <dbReference type="ARBA" id="ARBA00022722"/>
    </source>
</evidence>
<evidence type="ECO:0000256" key="5">
    <source>
        <dbReference type="ARBA" id="ARBA00022723"/>
    </source>
</evidence>
<keyword evidence="5" id="KW-0479">Metal-binding</keyword>
<keyword evidence="6" id="KW-0255">Endonuclease</keyword>
<reference evidence="9 10" key="1">
    <citation type="submission" date="2021-06" db="EMBL/GenBank/DDBJ databases">
        <authorList>
            <person name="Kallberg Y."/>
            <person name="Tangrot J."/>
            <person name="Rosling A."/>
        </authorList>
    </citation>
    <scope>NUCLEOTIDE SEQUENCE [LARGE SCALE GENOMIC DNA]</scope>
    <source>
        <strain evidence="9 10">120-4 pot B 10/14</strain>
    </source>
</reference>
<organism evidence="9 10">
    <name type="scientific">Gigaspora margarita</name>
    <dbReference type="NCBI Taxonomy" id="4874"/>
    <lineage>
        <taxon>Eukaryota</taxon>
        <taxon>Fungi</taxon>
        <taxon>Fungi incertae sedis</taxon>
        <taxon>Mucoromycota</taxon>
        <taxon>Glomeromycotina</taxon>
        <taxon>Glomeromycetes</taxon>
        <taxon>Diversisporales</taxon>
        <taxon>Gigasporaceae</taxon>
        <taxon>Gigaspora</taxon>
    </lineage>
</organism>
<dbReference type="InterPro" id="IPR002156">
    <property type="entry name" value="RNaseH_domain"/>
</dbReference>
<dbReference type="PROSITE" id="PS50879">
    <property type="entry name" value="RNASE_H_1"/>
    <property type="match status" value="1"/>
</dbReference>
<comment type="catalytic activity">
    <reaction evidence="1">
        <text>Endonucleolytic cleavage to 5'-phosphomonoester.</text>
        <dbReference type="EC" id="3.1.26.4"/>
    </reaction>
</comment>
<dbReference type="PIRSF" id="PIRSF036852">
    <property type="entry name" value="Ribonuclease_H1_euk"/>
    <property type="match status" value="1"/>
</dbReference>
<dbReference type="SUPFAM" id="SSF53098">
    <property type="entry name" value="Ribonuclease H-like"/>
    <property type="match status" value="1"/>
</dbReference>
<keyword evidence="4" id="KW-0540">Nuclease</keyword>
<keyword evidence="7" id="KW-0378">Hydrolase</keyword>
<dbReference type="EC" id="3.1.26.4" evidence="3"/>
<dbReference type="InterPro" id="IPR012337">
    <property type="entry name" value="RNaseH-like_sf"/>
</dbReference>
<gene>
    <name evidence="9" type="ORF">GMARGA_LOCUS23387</name>
</gene>
<evidence type="ECO:0000259" key="8">
    <source>
        <dbReference type="PROSITE" id="PS50879"/>
    </source>
</evidence>
<evidence type="ECO:0000256" key="6">
    <source>
        <dbReference type="ARBA" id="ARBA00022759"/>
    </source>
</evidence>
<dbReference type="InterPro" id="IPR036397">
    <property type="entry name" value="RNaseH_sf"/>
</dbReference>
<dbReference type="Proteomes" id="UP000789901">
    <property type="component" value="Unassembled WGS sequence"/>
</dbReference>
<dbReference type="CDD" id="cd09280">
    <property type="entry name" value="RNase_HI_eukaryote_like"/>
    <property type="match status" value="1"/>
</dbReference>
<dbReference type="InterPro" id="IPR050092">
    <property type="entry name" value="RNase_H"/>
</dbReference>
<dbReference type="InterPro" id="IPR017067">
    <property type="entry name" value="RNase_H1_euk"/>
</dbReference>
<comment type="caution">
    <text evidence="9">The sequence shown here is derived from an EMBL/GenBank/DDBJ whole genome shotgun (WGS) entry which is preliminary data.</text>
</comment>
<sequence>EECQDQINKYPNSRYKKFSTLKEAQDFVSGVDNKEKKQELSSVYNNEKEQRLPIELVSSQASQDLNTVSRLVAWTDGCSLSNGRDGARAGVGVFWGDNHPSKYMDMDVCSISVKSEIENKFEDNTTWNLSERLPGDKQTNNRAEITAVIRALETCPDRELPLEIKTDSKYTINAYESWMPNWIKNNWMTKGNKPVENKDLFVRLSELIKARPGKVSFTYVPGHVGIPGNEAADRLANLGALKEYVEAVEITKQTVKNSLMNFTEDDLFSSEELAAIAAEIHSSR</sequence>
<dbReference type="InterPro" id="IPR011320">
    <property type="entry name" value="RNase_H1_N"/>
</dbReference>
<evidence type="ECO:0000256" key="3">
    <source>
        <dbReference type="ARBA" id="ARBA00012180"/>
    </source>
</evidence>
<feature type="domain" description="RNase H type-1" evidence="8">
    <location>
        <begin position="67"/>
        <end position="241"/>
    </location>
</feature>
<dbReference type="Pfam" id="PF01693">
    <property type="entry name" value="Cauli_VI"/>
    <property type="match status" value="1"/>
</dbReference>
<evidence type="ECO:0000256" key="1">
    <source>
        <dbReference type="ARBA" id="ARBA00000077"/>
    </source>
</evidence>
<feature type="non-terminal residue" evidence="9">
    <location>
        <position position="1"/>
    </location>
</feature>
<keyword evidence="10" id="KW-1185">Reference proteome</keyword>
<dbReference type="PANTHER" id="PTHR10642:SF26">
    <property type="entry name" value="RIBONUCLEASE H1"/>
    <property type="match status" value="1"/>
</dbReference>
<dbReference type="Gene3D" id="3.30.420.10">
    <property type="entry name" value="Ribonuclease H-like superfamily/Ribonuclease H"/>
    <property type="match status" value="1"/>
</dbReference>
<dbReference type="PANTHER" id="PTHR10642">
    <property type="entry name" value="RIBONUCLEASE H1"/>
    <property type="match status" value="1"/>
</dbReference>
<comment type="similarity">
    <text evidence="2">Belongs to the RNase H family.</text>
</comment>
<dbReference type="Pfam" id="PF00075">
    <property type="entry name" value="RNase_H"/>
    <property type="match status" value="1"/>
</dbReference>
<protein>
    <recommendedName>
        <fullName evidence="3">ribonuclease H</fullName>
        <ecNumber evidence="3">3.1.26.4</ecNumber>
    </recommendedName>
</protein>
<evidence type="ECO:0000256" key="2">
    <source>
        <dbReference type="ARBA" id="ARBA00005300"/>
    </source>
</evidence>
<evidence type="ECO:0000313" key="10">
    <source>
        <dbReference type="Proteomes" id="UP000789901"/>
    </source>
</evidence>
<dbReference type="InterPro" id="IPR037056">
    <property type="entry name" value="RNase_H1_N_sf"/>
</dbReference>
<dbReference type="Gene3D" id="3.40.970.10">
    <property type="entry name" value="Ribonuclease H1, N-terminal domain"/>
    <property type="match status" value="1"/>
</dbReference>
<evidence type="ECO:0000313" key="9">
    <source>
        <dbReference type="EMBL" id="CAG8802275.1"/>
    </source>
</evidence>
<evidence type="ECO:0000256" key="7">
    <source>
        <dbReference type="ARBA" id="ARBA00022801"/>
    </source>
</evidence>
<proteinExistence type="inferred from homology"/>
<dbReference type="EMBL" id="CAJVQB010023599">
    <property type="protein sequence ID" value="CAG8802275.1"/>
    <property type="molecule type" value="Genomic_DNA"/>
</dbReference>
<accession>A0ABN7VWF4</accession>